<dbReference type="EMBL" id="JANPWB010000013">
    <property type="protein sequence ID" value="KAJ1104901.1"/>
    <property type="molecule type" value="Genomic_DNA"/>
</dbReference>
<keyword evidence="3" id="KW-1185">Reference proteome</keyword>
<dbReference type="Proteomes" id="UP001066276">
    <property type="component" value="Chromosome 9"/>
</dbReference>
<accession>A0AAV7MM95</accession>
<dbReference type="AlphaFoldDB" id="A0AAV7MM95"/>
<evidence type="ECO:0000313" key="2">
    <source>
        <dbReference type="EMBL" id="KAJ1104901.1"/>
    </source>
</evidence>
<proteinExistence type="predicted"/>
<evidence type="ECO:0000256" key="1">
    <source>
        <dbReference type="SAM" id="MobiDB-lite"/>
    </source>
</evidence>
<reference evidence="2" key="1">
    <citation type="journal article" date="2022" name="bioRxiv">
        <title>Sequencing and chromosome-scale assembly of the giantPleurodeles waltlgenome.</title>
        <authorList>
            <person name="Brown T."/>
            <person name="Elewa A."/>
            <person name="Iarovenko S."/>
            <person name="Subramanian E."/>
            <person name="Araus A.J."/>
            <person name="Petzold A."/>
            <person name="Susuki M."/>
            <person name="Suzuki K.-i.T."/>
            <person name="Hayashi T."/>
            <person name="Toyoda A."/>
            <person name="Oliveira C."/>
            <person name="Osipova E."/>
            <person name="Leigh N.D."/>
            <person name="Simon A."/>
            <person name="Yun M.H."/>
        </authorList>
    </citation>
    <scope>NUCLEOTIDE SEQUENCE</scope>
    <source>
        <strain evidence="2">20211129_DDA</strain>
        <tissue evidence="2">Liver</tissue>
    </source>
</reference>
<feature type="region of interest" description="Disordered" evidence="1">
    <location>
        <begin position="32"/>
        <end position="84"/>
    </location>
</feature>
<protein>
    <submittedName>
        <fullName evidence="2">Uncharacterized protein</fullName>
    </submittedName>
</protein>
<evidence type="ECO:0000313" key="3">
    <source>
        <dbReference type="Proteomes" id="UP001066276"/>
    </source>
</evidence>
<comment type="caution">
    <text evidence="2">The sequence shown here is derived from an EMBL/GenBank/DDBJ whole genome shotgun (WGS) entry which is preliminary data.</text>
</comment>
<name>A0AAV7MM95_PLEWA</name>
<organism evidence="2 3">
    <name type="scientific">Pleurodeles waltl</name>
    <name type="common">Iberian ribbed newt</name>
    <dbReference type="NCBI Taxonomy" id="8319"/>
    <lineage>
        <taxon>Eukaryota</taxon>
        <taxon>Metazoa</taxon>
        <taxon>Chordata</taxon>
        <taxon>Craniata</taxon>
        <taxon>Vertebrata</taxon>
        <taxon>Euteleostomi</taxon>
        <taxon>Amphibia</taxon>
        <taxon>Batrachia</taxon>
        <taxon>Caudata</taxon>
        <taxon>Salamandroidea</taxon>
        <taxon>Salamandridae</taxon>
        <taxon>Pleurodelinae</taxon>
        <taxon>Pleurodeles</taxon>
    </lineage>
</organism>
<gene>
    <name evidence="2" type="ORF">NDU88_002309</name>
</gene>
<sequence length="184" mass="19498">MVPPVGTADHCTTSDGLPAAHHLLNHLGRQAGSTDALLSRGPPGPQEPGRTARPRPPGHRRKVVSHPRPRHRPRTSAHGEQGASHHICRRLRAGLPAGIGGATPPGKCLHKDRVPPQADRESALYGRIQRWPASVGSKRPSLSPGSAASSRGVRAPTLPPQIPTWTGTKQGLNGHRVSRALLGR</sequence>
<feature type="region of interest" description="Disordered" evidence="1">
    <location>
        <begin position="134"/>
        <end position="163"/>
    </location>
</feature>
<feature type="compositionally biased region" description="Basic residues" evidence="1">
    <location>
        <begin position="52"/>
        <end position="75"/>
    </location>
</feature>